<gene>
    <name evidence="2" type="ORF">PIB30_093914</name>
</gene>
<sequence>MRMIPIPGSRVQCSETTGTYSQHPTPTQSEEPPPPEPEPMPWSPINNLLPEGEEEDIAMEEELARQAGRVYLLWDGGNCWNKVRKGTTNVNPEPSGNQNGTIS</sequence>
<feature type="region of interest" description="Disordered" evidence="1">
    <location>
        <begin position="82"/>
        <end position="103"/>
    </location>
</feature>
<protein>
    <submittedName>
        <fullName evidence="2">Uncharacterized protein</fullName>
    </submittedName>
</protein>
<name>A0ABU6YTH6_9FABA</name>
<organism evidence="2 3">
    <name type="scientific">Stylosanthes scabra</name>
    <dbReference type="NCBI Taxonomy" id="79078"/>
    <lineage>
        <taxon>Eukaryota</taxon>
        <taxon>Viridiplantae</taxon>
        <taxon>Streptophyta</taxon>
        <taxon>Embryophyta</taxon>
        <taxon>Tracheophyta</taxon>
        <taxon>Spermatophyta</taxon>
        <taxon>Magnoliopsida</taxon>
        <taxon>eudicotyledons</taxon>
        <taxon>Gunneridae</taxon>
        <taxon>Pentapetalae</taxon>
        <taxon>rosids</taxon>
        <taxon>fabids</taxon>
        <taxon>Fabales</taxon>
        <taxon>Fabaceae</taxon>
        <taxon>Papilionoideae</taxon>
        <taxon>50 kb inversion clade</taxon>
        <taxon>dalbergioids sensu lato</taxon>
        <taxon>Dalbergieae</taxon>
        <taxon>Pterocarpus clade</taxon>
        <taxon>Stylosanthes</taxon>
    </lineage>
</organism>
<proteinExistence type="predicted"/>
<feature type="compositionally biased region" description="Pro residues" evidence="1">
    <location>
        <begin position="31"/>
        <end position="42"/>
    </location>
</feature>
<reference evidence="2 3" key="1">
    <citation type="journal article" date="2023" name="Plants (Basel)">
        <title>Bridging the Gap: Combining Genomics and Transcriptomics Approaches to Understand Stylosanthes scabra, an Orphan Legume from the Brazilian Caatinga.</title>
        <authorList>
            <person name="Ferreira-Neto J.R.C."/>
            <person name="da Silva M.D."/>
            <person name="Binneck E."/>
            <person name="de Melo N.F."/>
            <person name="da Silva R.H."/>
            <person name="de Melo A.L.T.M."/>
            <person name="Pandolfi V."/>
            <person name="Bustamante F.O."/>
            <person name="Brasileiro-Vidal A.C."/>
            <person name="Benko-Iseppon A.M."/>
        </authorList>
    </citation>
    <scope>NUCLEOTIDE SEQUENCE [LARGE SCALE GENOMIC DNA]</scope>
    <source>
        <tissue evidence="2">Leaves</tissue>
    </source>
</reference>
<feature type="compositionally biased region" description="Polar residues" evidence="1">
    <location>
        <begin position="11"/>
        <end position="23"/>
    </location>
</feature>
<keyword evidence="3" id="KW-1185">Reference proteome</keyword>
<feature type="compositionally biased region" description="Polar residues" evidence="1">
    <location>
        <begin position="86"/>
        <end position="103"/>
    </location>
</feature>
<evidence type="ECO:0000313" key="3">
    <source>
        <dbReference type="Proteomes" id="UP001341840"/>
    </source>
</evidence>
<accession>A0ABU6YTH6</accession>
<evidence type="ECO:0000313" key="2">
    <source>
        <dbReference type="EMBL" id="MED6213484.1"/>
    </source>
</evidence>
<evidence type="ECO:0000256" key="1">
    <source>
        <dbReference type="SAM" id="MobiDB-lite"/>
    </source>
</evidence>
<feature type="region of interest" description="Disordered" evidence="1">
    <location>
        <begin position="1"/>
        <end position="54"/>
    </location>
</feature>
<dbReference type="EMBL" id="JASCZI010243692">
    <property type="protein sequence ID" value="MED6213484.1"/>
    <property type="molecule type" value="Genomic_DNA"/>
</dbReference>
<comment type="caution">
    <text evidence="2">The sequence shown here is derived from an EMBL/GenBank/DDBJ whole genome shotgun (WGS) entry which is preliminary data.</text>
</comment>
<dbReference type="Proteomes" id="UP001341840">
    <property type="component" value="Unassembled WGS sequence"/>
</dbReference>